<feature type="compositionally biased region" description="Basic and acidic residues" evidence="6">
    <location>
        <begin position="838"/>
        <end position="855"/>
    </location>
</feature>
<dbReference type="PROSITE" id="PS50102">
    <property type="entry name" value="RRM"/>
    <property type="match status" value="4"/>
</dbReference>
<dbReference type="GO" id="GO:0003729">
    <property type="term" value="F:mRNA binding"/>
    <property type="evidence" value="ECO:0007669"/>
    <property type="project" value="TreeGrafter"/>
</dbReference>
<dbReference type="CDD" id="cd12416">
    <property type="entry name" value="RRM4_RBM28_like"/>
    <property type="match status" value="1"/>
</dbReference>
<sequence>MGKKKKVKATDGDSQYSPSTVFVTGLPYSLTNAQLEESFSEVGPIRRCFMVTKKGSSVHRGFGFVQFAAVEHANRAIELKNGSTVGGRKIQVKHAMHRASLEQRRSKGNQAEISDGVAQAKDNKLSLSAKTVEHEEFSKSLSTVNETLESLEKRKAATTSSSIADEETSLEKEKQRVAKTVIFGGLLNTAMAEDVHRLARECGTVRSIIYPFPKEELEHHGLARDGCKMDASSVLYTSVKSARSSVAALHQKKIHGELLWARQLGGEGSKTQKWKLIVRNLPFKATVNEIKNMFSAVAFVWDVFIPQNPETGLSKGFAFIKFTSKQDAENIIKMFNGKNFGKRPIAVDWAVSKKVYASGGKSLDAGEEGQDKRGEESDSDGDLDEDDTEVNEKSLQDYKVDGMSDGSDSTEEKVSDSETNFDEEADITRKVLQNLISSTSKATDSLDNDNSGLSKEMKDDESLGISSKLSDTFIAPNTIPGNSGKNKQIEKNPTERDNELQRTIFISNLPFDTSSEEVKQRLLAFGEVESFLPVLHHVTKRPRGTGFLKFKTSDGADAAVSAANAAAGLGIFLKGRQLKILKALDKKAAQDKVSEKTKKEDRDHRNLYLAKEGLILEGTPAAEGVSVSDMSKRKMLQEKKMTKLKSPNFHLSRTRLAMYNLPKTMSEEELKQLCIHAVTSRATKQKPVIRQIKILRESKNTNSTRKNSSRGVAFVEFSEHQHALVALRVLNNNPETFGPEQRPIVEFAVDNVLTLRSRKDKLQARQQDSLNGVQDLQQNDKSSALDYHSKEKSRKRKSRHDAKASDTSGSKTEAEVGSKTEAEVGRQVFAESPSGEVRVVKKEKGDAGGKRDNISLKKKMRGSKNKQIPHQEQRNPDGGVPHPAEGTTISAHKRGHQERAQSYTKKRRLQNQAQKHEEPVGPEIRKKSKRNSDPLGRDVVDKLDTLIEQYRSKFARRDADQTDHEKRGSKQIRRWFQS</sequence>
<feature type="compositionally biased region" description="Basic and acidic residues" evidence="6">
    <location>
        <begin position="914"/>
        <end position="940"/>
    </location>
</feature>
<feature type="compositionally biased region" description="Basic and acidic residues" evidence="6">
    <location>
        <begin position="487"/>
        <end position="498"/>
    </location>
</feature>
<evidence type="ECO:0000256" key="4">
    <source>
        <dbReference type="ARBA" id="ARBA00023242"/>
    </source>
</evidence>
<name>A0A6P6WC47_COFAR</name>
<dbReference type="PANTHER" id="PTHR48039:SF5">
    <property type="entry name" value="RNA-BINDING PROTEIN 28"/>
    <property type="match status" value="1"/>
</dbReference>
<dbReference type="Gene3D" id="3.30.70.330">
    <property type="match status" value="4"/>
</dbReference>
<dbReference type="GO" id="GO:0005634">
    <property type="term" value="C:nucleus"/>
    <property type="evidence" value="ECO:0007669"/>
    <property type="project" value="UniProtKB-SubCell"/>
</dbReference>
<organism evidence="8 9">
    <name type="scientific">Coffea arabica</name>
    <name type="common">Arabian coffee</name>
    <dbReference type="NCBI Taxonomy" id="13443"/>
    <lineage>
        <taxon>Eukaryota</taxon>
        <taxon>Viridiplantae</taxon>
        <taxon>Streptophyta</taxon>
        <taxon>Embryophyta</taxon>
        <taxon>Tracheophyta</taxon>
        <taxon>Spermatophyta</taxon>
        <taxon>Magnoliopsida</taxon>
        <taxon>eudicotyledons</taxon>
        <taxon>Gunneridae</taxon>
        <taxon>Pentapetalae</taxon>
        <taxon>asterids</taxon>
        <taxon>lamiids</taxon>
        <taxon>Gentianales</taxon>
        <taxon>Rubiaceae</taxon>
        <taxon>Ixoroideae</taxon>
        <taxon>Gardenieae complex</taxon>
        <taxon>Bertiereae - Coffeeae clade</taxon>
        <taxon>Coffeeae</taxon>
        <taxon>Coffea</taxon>
    </lineage>
</organism>
<dbReference type="OrthoDB" id="439808at2759"/>
<feature type="compositionally biased region" description="Acidic residues" evidence="6">
    <location>
        <begin position="377"/>
        <end position="389"/>
    </location>
</feature>
<protein>
    <submittedName>
        <fullName evidence="9">Uncharacterized protein isoform X1</fullName>
    </submittedName>
</protein>
<comment type="subcellular location">
    <subcellularLocation>
        <location evidence="1">Nucleus</location>
    </subcellularLocation>
</comment>
<evidence type="ECO:0000313" key="8">
    <source>
        <dbReference type="Proteomes" id="UP001652660"/>
    </source>
</evidence>
<reference evidence="9" key="2">
    <citation type="submission" date="2025-08" db="UniProtKB">
        <authorList>
            <consortium name="RefSeq"/>
        </authorList>
    </citation>
    <scope>IDENTIFICATION</scope>
    <source>
        <tissue evidence="9">Leaves</tissue>
    </source>
</reference>
<reference evidence="8" key="1">
    <citation type="journal article" date="2025" name="Foods">
        <title>Unveiling the Microbial Signatures of Arabica Coffee Cherries: Insights into Ripeness Specific Diversity, Functional Traits, and Implications for Quality and Safety.</title>
        <authorList>
            <consortium name="RefSeq"/>
            <person name="Tenea G.N."/>
            <person name="Cifuentes V."/>
            <person name="Reyes P."/>
            <person name="Cevallos-Vallejos M."/>
        </authorList>
    </citation>
    <scope>NUCLEOTIDE SEQUENCE [LARGE SCALE GENOMIC DNA]</scope>
</reference>
<dbReference type="PANTHER" id="PTHR48039">
    <property type="entry name" value="RNA-BINDING MOTIF PROTEIN 14B"/>
    <property type="match status" value="1"/>
</dbReference>
<keyword evidence="8" id="KW-1185">Reference proteome</keyword>
<feature type="compositionally biased region" description="Basic and acidic residues" evidence="6">
    <location>
        <begin position="812"/>
        <end position="824"/>
    </location>
</feature>
<feature type="region of interest" description="Disordered" evidence="6">
    <location>
        <begin position="764"/>
        <end position="940"/>
    </location>
</feature>
<dbReference type="SMART" id="SM00360">
    <property type="entry name" value="RRM"/>
    <property type="match status" value="4"/>
</dbReference>
<dbReference type="GeneID" id="113731241"/>
<proteinExistence type="predicted"/>
<accession>A0A6P6WC47</accession>
<gene>
    <name evidence="9" type="primary">LOC113731241</name>
</gene>
<dbReference type="CDD" id="cd12414">
    <property type="entry name" value="RRM2_RBM28_like"/>
    <property type="match status" value="1"/>
</dbReference>
<evidence type="ECO:0000256" key="2">
    <source>
        <dbReference type="ARBA" id="ARBA00022737"/>
    </source>
</evidence>
<dbReference type="AlphaFoldDB" id="A0A6P6WC47"/>
<feature type="compositionally biased region" description="Basic and acidic residues" evidence="6">
    <location>
        <begin position="955"/>
        <end position="968"/>
    </location>
</feature>
<keyword evidence="2" id="KW-0677">Repeat</keyword>
<evidence type="ECO:0000256" key="1">
    <source>
        <dbReference type="ARBA" id="ARBA00004123"/>
    </source>
</evidence>
<dbReference type="InterPro" id="IPR012677">
    <property type="entry name" value="Nucleotide-bd_a/b_plait_sf"/>
</dbReference>
<dbReference type="InterPro" id="IPR051945">
    <property type="entry name" value="RRM_MRD1_RNA_proc_ribogen"/>
</dbReference>
<feature type="compositionally biased region" description="Basic and acidic residues" evidence="6">
    <location>
        <begin position="390"/>
        <end position="402"/>
    </location>
</feature>
<dbReference type="CDD" id="cd12413">
    <property type="entry name" value="RRM1_RBM28_like"/>
    <property type="match status" value="1"/>
</dbReference>
<keyword evidence="4" id="KW-0539">Nucleus</keyword>
<feature type="domain" description="RRM" evidence="7">
    <location>
        <begin position="654"/>
        <end position="750"/>
    </location>
</feature>
<dbReference type="SUPFAM" id="SSF54928">
    <property type="entry name" value="RNA-binding domain, RBD"/>
    <property type="match status" value="3"/>
</dbReference>
<dbReference type="Proteomes" id="UP001652660">
    <property type="component" value="Chromosome 2e"/>
</dbReference>
<feature type="domain" description="RRM" evidence="7">
    <location>
        <begin position="19"/>
        <end position="97"/>
    </location>
</feature>
<evidence type="ECO:0000256" key="6">
    <source>
        <dbReference type="SAM" id="MobiDB-lite"/>
    </source>
</evidence>
<feature type="region of interest" description="Disordered" evidence="6">
    <location>
        <begin position="952"/>
        <end position="978"/>
    </location>
</feature>
<feature type="compositionally biased region" description="Basic residues" evidence="6">
    <location>
        <begin position="791"/>
        <end position="800"/>
    </location>
</feature>
<feature type="domain" description="RRM" evidence="7">
    <location>
        <begin position="502"/>
        <end position="585"/>
    </location>
</feature>
<feature type="region of interest" description="Disordered" evidence="6">
    <location>
        <begin position="360"/>
        <end position="426"/>
    </location>
</feature>
<evidence type="ECO:0000256" key="3">
    <source>
        <dbReference type="ARBA" id="ARBA00022884"/>
    </source>
</evidence>
<feature type="domain" description="RRM" evidence="7">
    <location>
        <begin position="274"/>
        <end position="352"/>
    </location>
</feature>
<evidence type="ECO:0000259" key="7">
    <source>
        <dbReference type="PROSITE" id="PS50102"/>
    </source>
</evidence>
<evidence type="ECO:0000256" key="5">
    <source>
        <dbReference type="PROSITE-ProRule" id="PRU00176"/>
    </source>
</evidence>
<feature type="compositionally biased region" description="Polar residues" evidence="6">
    <location>
        <begin position="441"/>
        <end position="453"/>
    </location>
</feature>
<evidence type="ECO:0000313" key="9">
    <source>
        <dbReference type="RefSeq" id="XP_027112191.2"/>
    </source>
</evidence>
<dbReference type="Pfam" id="PF00076">
    <property type="entry name" value="RRM_1"/>
    <property type="match status" value="3"/>
</dbReference>
<feature type="region of interest" description="Disordered" evidence="6">
    <location>
        <begin position="441"/>
        <end position="498"/>
    </location>
</feature>
<dbReference type="InterPro" id="IPR000504">
    <property type="entry name" value="RRM_dom"/>
</dbReference>
<feature type="compositionally biased region" description="Polar residues" evidence="6">
    <location>
        <begin position="764"/>
        <end position="782"/>
    </location>
</feature>
<keyword evidence="3 5" id="KW-0694">RNA-binding</keyword>
<dbReference type="InterPro" id="IPR035979">
    <property type="entry name" value="RBD_domain_sf"/>
</dbReference>
<dbReference type="RefSeq" id="XP_027112191.2">
    <property type="nucleotide sequence ID" value="XM_027256390.2"/>
</dbReference>
<feature type="compositionally biased region" description="Basic residues" evidence="6">
    <location>
        <begin position="969"/>
        <end position="978"/>
    </location>
</feature>